<organism evidence="12">
    <name type="scientific">Cochliobolus heterostrophus</name>
    <name type="common">Southern corn leaf blight fungus</name>
    <name type="synonym">Bipolaris maydis</name>
    <dbReference type="NCBI Taxonomy" id="5016"/>
    <lineage>
        <taxon>Eukaryota</taxon>
        <taxon>Fungi</taxon>
        <taxon>Dikarya</taxon>
        <taxon>Ascomycota</taxon>
        <taxon>Pezizomycotina</taxon>
        <taxon>Dothideomycetes</taxon>
        <taxon>Pleosporomycetidae</taxon>
        <taxon>Pleosporales</taxon>
        <taxon>Pleosporineae</taxon>
        <taxon>Pleosporaceae</taxon>
        <taxon>Bipolaris</taxon>
    </lineage>
</organism>
<dbReference type="PANTHER" id="PTHR45527:SF1">
    <property type="entry name" value="FATTY ACID SYNTHASE"/>
    <property type="match status" value="1"/>
</dbReference>
<evidence type="ECO:0000256" key="6">
    <source>
        <dbReference type="ARBA" id="ARBA00023026"/>
    </source>
</evidence>
<dbReference type="CDD" id="cd19531">
    <property type="entry name" value="LCL_NRPS-like"/>
    <property type="match status" value="2"/>
</dbReference>
<dbReference type="CDD" id="cd02440">
    <property type="entry name" value="AdoMet_MTases"/>
    <property type="match status" value="1"/>
</dbReference>
<keyword evidence="7" id="KW-0511">Multifunctional enzyme</keyword>
<dbReference type="Gene3D" id="2.30.38.10">
    <property type="entry name" value="Luciferase, Domain 3"/>
    <property type="match status" value="3"/>
</dbReference>
<feature type="domain" description="Carrier" evidence="11">
    <location>
        <begin position="4641"/>
        <end position="4720"/>
    </location>
</feature>
<keyword evidence="6" id="KW-0843">Virulence</keyword>
<dbReference type="GO" id="GO:0005737">
    <property type="term" value="C:cytoplasm"/>
    <property type="evidence" value="ECO:0007669"/>
    <property type="project" value="TreeGrafter"/>
</dbReference>
<dbReference type="PROSITE" id="PS00455">
    <property type="entry name" value="AMP_BINDING"/>
    <property type="match status" value="4"/>
</dbReference>
<dbReference type="InterPro" id="IPR001242">
    <property type="entry name" value="Condensation_dom"/>
</dbReference>
<dbReference type="InterPro" id="IPR009081">
    <property type="entry name" value="PP-bd_ACP"/>
</dbReference>
<dbReference type="Pfam" id="PF00501">
    <property type="entry name" value="AMP-binding"/>
    <property type="match status" value="4"/>
</dbReference>
<dbReference type="InterPro" id="IPR023213">
    <property type="entry name" value="CAT-like_dom_sf"/>
</dbReference>
<dbReference type="NCBIfam" id="NF003417">
    <property type="entry name" value="PRK04813.1"/>
    <property type="match status" value="6"/>
</dbReference>
<dbReference type="EMBL" id="AY884188">
    <property type="protein sequence ID" value="AAX09985.1"/>
    <property type="molecule type" value="Genomic_DNA"/>
</dbReference>
<keyword evidence="2" id="KW-0596">Phosphopantetheine</keyword>
<dbReference type="PROSITE" id="PS50075">
    <property type="entry name" value="CARRIER"/>
    <property type="match status" value="4"/>
</dbReference>
<evidence type="ECO:0000256" key="9">
    <source>
        <dbReference type="ARBA" id="ARBA00073487"/>
    </source>
</evidence>
<evidence type="ECO:0000313" key="12">
    <source>
        <dbReference type="EMBL" id="AAX09985.1"/>
    </source>
</evidence>
<keyword evidence="3" id="KW-0597">Phosphoprotein</keyword>
<evidence type="ECO:0000256" key="5">
    <source>
        <dbReference type="ARBA" id="ARBA00022737"/>
    </source>
</evidence>
<feature type="domain" description="Carrier" evidence="11">
    <location>
        <begin position="3138"/>
        <end position="3214"/>
    </location>
</feature>
<keyword evidence="4" id="KW-0436">Ligase</keyword>
<dbReference type="Gene3D" id="3.40.50.12780">
    <property type="entry name" value="N-terminal domain of ligase-like"/>
    <property type="match status" value="1"/>
</dbReference>
<comment type="pathway">
    <text evidence="1">Siderophore biosynthesis.</text>
</comment>
<dbReference type="FunFam" id="3.30.559.30:FF:000003">
    <property type="entry name" value="Nonribosomal peptide synthase SidD"/>
    <property type="match status" value="1"/>
</dbReference>
<dbReference type="GO" id="GO:0043041">
    <property type="term" value="P:amino acid activation for nonribosomal peptide biosynthetic process"/>
    <property type="evidence" value="ECO:0007669"/>
    <property type="project" value="TreeGrafter"/>
</dbReference>
<keyword evidence="5" id="KW-0677">Repeat</keyword>
<sequence length="5158" mass="576001">MGDFGNPLELDMDKRDIDQIWERNFGIIPAVEYCVHDLYIEQAKVRPNAPAICAWDGEMTYKQLDEHSTQLAGYLAGQGVIAEEMVPLCFEKSQWTVVAMLAVLKAGGAFVPLDPSHPRSRHEEIFKQTKAKVVLTSVQYANLWPNSTQRILAVSNAFINQLSAETKVCSKVEPWNAVYVMFTSGSTGVPKGVVLEHGAITTSCLAHGKSMRLGPNSRALQFAAYTFDICIAEIFTTLIFGGCICIPSEDDRRNALSEFINNRNVNWAQLTPTVARLLDPLTVPTLKVLVLGGERVDDADWKRWDGNVAQINVYGPTECSIWCTSHENTGPDFQSGMIGRSMASVSWVTNPDNHNQLVLFGEVGELLVEGPILARGYLNDTMKTEAAFVSNPSWLMQGSDDRTGRQGRLYKTGDLVYYNADGNLVYVGRKDSQVKVRGQRVELGEIEHHLHQCMPGVKQLAAEVILPTGDQGKAMVAAFLQLSEETHHTPISQISDSNSEVQVIFPTQVDEQLAQRLPRDMVPEVYFAVTEFPLTTSAKVDRQRLRKIGASFSAQQLAQLRTRGDGLKRQPDTEKGKILQQLWSQVLSIDPRFIGMDDSFFSLGGDSIAAMKLVGEARRSGIQISVAIVFRNPKLDQLTSAAVVLAGSSTSLIPHVGSDGPVEQSFAQGRMWFLEELHPGLTWYLMPVVVRIRGPLQLSALESALNAIENRHETLRTTFETVGDASMQVVQPFHPRAMNVIDIDEHSLTDAVHRDQTTPFDLRTEAGWRVSLYRISKEDHILSIVMHHIVSDGWSTDVLTRELGIFYSALIQGRDPLSCVQPLPIQYRDFSVWQRQQAQIDNDQSQLEYWSNQLNTSRPAELLCDKPRPTALSGQAGKEKINIDGPLYNKLQQFCKAHGVTQFMVLFAAFRATHFRLTGQNDATIGTVNANRDRWELKDMIGFFVNLQCLRTTITDESFEELVQQVHEVTIASLANGDVPFESIVSKLKNTRDMSRHPIVQLIFAVHSQRKLGHLTLEGMRTESLDNAPKSRFDIEFHFFQQEDSLKGDVVYSTDLYTPETIGNMLSVFQIVLEGCLQDPKAAIASLPLLREANYSKLKDLGLLHVERTDYPRDSSIVDLFHQQVSICPSRIAVKDPLREMTYAQLDKESEVLSWWLAKQSLAPETLVGVLAGRSCQTIVAFLGILKAGLAYLPFDVKLPAKRMETILSSLPGQKIVLFGTDVEPPKLKIGDVRFVRIAETLDEQIRKPSDSGNIVKPSATSIAYVMFTSGSTGQPKGAMIEHRGIVRLVRDNNFVQHLPASPVMAHMTNLAFDVSTWEIYASLLQGGTLVCIDRMTVLDPEAVLRTFRREQVQTAFMTPSLFRTYVQQSPAMFANLEMLCVGGEALQSNDIVSIKTLRTGKIVNGYGPTENTTFSTIFVLSKDDEYANGVPIGRALSNSGAYVMDLKQQLVPLGVVGELVVTGDGLARGYTDPKRNIDRFVTVEIDGENMKAYRTGDYVRYRPTDGQLEYFGRMDGQVKIRGHRIELGEIEHVLRSHKSVSEAVAVVQQQNVDEATRLAAFVTVFEGDVVADEEPNDNDESQHVDTWEDQFDSKVYMPISNVLSEAVGRDFIGWTSMYDGSAIDKVEMNEWLDETIDTILNGGKPGKVLEVGTGTGMILFNLRDGLESYIGLDPSQKAVDFVKETARSIPTLADKVRVYKATAAELDRLPPIDANLVVINSVVQYFPSLDYLFKTVQQLLEIEGASTLFFGDVRSYALHREFLATRALFMAGDTAEKADIRRMIADMERVERELLVDPGFFTALPERLPGLIEHVEILPKKVKATNELSCYRYAAVVHVKSRNGQKQEQVIRDVGHDEWIDFAEHKLDRPSLLKQLQNLSSSSTVAVSNIPYSKTIVSRCLIDSLDGAIAETSDASSWLSSVYRQAENCPSLSAAELHELAAEANCHVEISWNRQHSQRGGLDAIFHRYQPQKGENRVMFRFPTDHAERPLHNLGSTPLRQQVLQRTQKQLQEILEAQLPAYMIPQTITFLDAMPTNQNGKVDRSALTQRTEIQTVEGQEFQRELTRAELKVQQLMARVLCINANRIGLDDSFFQLGGDSIAAMRLVAMAREEDMQITVAKVFQYPKVIQLAAVAQEHVHIPRDNIAPFSLLDPEVDATQTHQDVANSCKVDRGLVEDIYPCSPLQEGLMSLTVKRPGDYIMQTVLELRPDVEEAAFQIAWEKTVQSLQILRTRIVVHKTLGLLQAVVADKMKWAEADDLATYLAQDKLLSMQLGEPLARYALVRDSHKEKRWFVWTIHHAIYDGWALAHILNAVQTAYNGAELEKQFGFNNFIKYLEQLDQDGLASYWRATLSDCEANVFPPLQSRVQQPVADATAEYQCPPLPKRTSNTTISTLIRTAWAIVASAYTNSEDVVFGATVTGRNAPVAGIESLVGPVIATVPVRIRLQRDLTVLELLETVQKQATEMIPFEQTGLQRITKLVPEAQHACSFQTLLIVQPAEDAFQTDNMFGKWEFGSGLQDFTTYALMVQCKLAKEGVRITASFDARLVEQWQVEKMLAQLSFVMQQLARGDLNTRVKDIEIITPSDEQQLWNWNHKLPPAIERCVHDLYLEQVKSQPKADAVCAWDGRMTYEELDETSSRLAHHLISLGVESESIVPLCFDKSIWVVVAMLAVLKTGGAFAPLDPNHPTSRHREIFDQTKAKMILSSTQYANLWPESSQIVVPISRDFIDQLPAKPYDAQIAVQPGNTAYIIFTSGSTGVPKGVQLEHKAVSTSCLYQGPALGITKNTRALQFAAYTFDACILEIITSLLHGACVCIPSESQRRDNLIDTINAMEVSWALLTPAVARILDPEKIVSLKTLVLGGEKVNASDCEIWSDRVQLINAYGPTECCVSCVANPDMKGLDPEPIGNSVASVSWVVNPDDHNRLAPLGAVGELLVEGPNLARGYLNDAKKTETAFINEPPWLLRGSEGYSGRRGRLYKTGDLVHYTADGSLVYVGRKDNQVKVRGQRIELAEIEHHLYQCLPDIKEIAVEVILPTGGKPIVAAFLEANSELLNSKKSDSGSGVHVVFPAQAEDELSQRLPRDMVPGIYFALVEFPIMTSGKIDRKRLREIGRSFSAQQLAQLQTQRGEGLKRQPETEQEKVLQQLWAQVLGINAASIGLDDSFFRLGGDSIAAMKLVSEARNVDLKLSVQDVFHAQRLGQLAKQSLHSSTESVITKGNHRGPVTQSFAQGRLWFLEQLHPGLDWYLMHLAVRIRGPFQLQALQAALQTVERRHETLRTTFSTNNGENLQEVHPFHDGKDLNVIDINSNDEALLEVLELEQKTPFNLRSEPGWRVSVYRIDGENHVLSIVMHHIVSDGWSVDVLKKELSKLYAAALRGEDLDSCLPPLPIQYRDFSVWQKLPGQVQEHQRQLDYWINQLDSSRPAEFLYDKPRPATLSGKAGTQKLTISHRLYERLQDFARERGVTLFVVLLTVFRAAHYRLTNQDDATIGVPNANRNRWEVGDLIGFFVNIQCLRIKIQDETFEELVQQVYTAVVDSLANQDVPFENIVAALQGDRDISRNPLTQVAFAVHSQQDIGKLSFDGVETEVIEGLATSRFDLEFHFFQEQDSLQGYIYFSEELFAPESIRSLASVFTSILDNCLAKPETQIAIAPLMTDQAHIQLDHMGLLSMNETAYSRDSSIVDVFRQQVAMQPSRIAVIDAFTELTYTELDAQSEKLAKYLATKSLALETAVGVLAHRGCEAIVAFFGILKAGLAYLPFDSKAPEKRMESILSTIDGKKLVLVGPNIRLPGAGLEDVEFAHIVDILNVDDNAEFIRRELDPALKPSPSSLAYILFTSGSTGQPKGVMVEHRGIVRLAQHDQMEHFRSSEATAHMANLAFDGSSWEIYTCLLNGGTLACIDATTVLDQDALLRAFREYKIRIAFITPALLKYILAESPDTIGNLDTLLVAGDRADINDLFTARNLVTNKVFNAYGPTENSVMSTLYLLSDNEACVNGVPIGRSISNSGAYVMDPEQNLVPLGVVGELVVIGDGVARGYTDPNRNVDRFVTITVGNQTMRAYRTGDYVRQRPTDGEMEFFGRIDGQVKIRGNRVELGEIESVLRGHNFVRDAVVVAEQQQEKDQRLFGYVTLKEGSEMPAGKNSDSNQIQHVTAWEDRFNTEIYAPISHIESGTIGQDFIGWTSMYDGSDIDKTEMKEWLDETINAIHTKAGGRLGNVVEIGSGSGMILFNLGNTLEHYTGFEPSKRAVDFIMGTARSIPSLANKVEMYKATAANISQVDPPLHADMVILNSVVQYFPSQEYLFNVVRELLQVTNVKTLFFGDIRSHALRREFFAARALFMAGRRASKEELRRMMEDMEQIERELLVDPGFFTSLAHRLPDLVQHVEIQPKRMKATNELSSYRYTAVVYSRSWTPPSGALQTIPDNEWTDFKEENLDRGSLQQRIKDVPSTSPMAISNIPCSKTVFGNRLLSSLEDEKARKPVHMDWHALIDQEIKQIPSLSAVDLDEMAREVGCQVQISWNRQYSQQGGLDAIFYPRQINDDAGKSGLMFSFPTDHTDRPQQNLSNKPMRQQLVKEVQQQLDELVRLQLPSYMVPQSIQVLDKLPINQNGKVDRKALAQRTKLSVVVGQDIQQRELSPAEVKVQKILARVLGIDASRIGLEDSFFQLGGDSIAAMKIVAAAREEDIRLTVANIFQHPKLVNLATVAQFSQSVAEEKPTQPFSFLSPTEKEHLLQAIPANTSKVDRNDIVDILPTTWMQNLFISRGVNDLALAFNYFFLDLGTRVDVARLRRSIPALVKHFSILRTKFVYVDGVLWQTVLRDPEVPFIKFELDMPLDEAADTVCLEDSRNTEPLELATAFLLVKSSSGEHRLVIRITHAQYDGVCFPSFIKTLFAIYSGKPVEATHSFSTYLAYTRGRRSISSQYWRNLLQGSRITKVTSLLGPSIRRGNNPIEIQTESIISMPHVPTGFTLASIVSSAWARVLSKITGEEDVVYGYMIAGRNANIPNITKIVGPCLNIIPVRARVHPTTSSTDLVRAIQEQYIALGEADSMGFDDIVRTSTDWPADAHYDSVFQYQNLNEHPVFDFEGTDSRLHWFQNPDSVPAILTVVAYPLEDGLRIVVRGNEHMITPEGAELINTSLCEMIGKVSSSLHEA</sequence>
<feature type="domain" description="Carrier" evidence="11">
    <location>
        <begin position="570"/>
        <end position="646"/>
    </location>
</feature>
<dbReference type="PANTHER" id="PTHR45527">
    <property type="entry name" value="NONRIBOSOMAL PEPTIDE SYNTHETASE"/>
    <property type="match status" value="1"/>
</dbReference>
<dbReference type="InterPro" id="IPR029063">
    <property type="entry name" value="SAM-dependent_MTases_sf"/>
</dbReference>
<dbReference type="Pfam" id="PF00550">
    <property type="entry name" value="PP-binding"/>
    <property type="match status" value="4"/>
</dbReference>
<dbReference type="SMART" id="SM00823">
    <property type="entry name" value="PKS_PP"/>
    <property type="match status" value="4"/>
</dbReference>
<feature type="domain" description="Carrier" evidence="11">
    <location>
        <begin position="2067"/>
        <end position="2140"/>
    </location>
</feature>
<dbReference type="InterPro" id="IPR020806">
    <property type="entry name" value="PKS_PP-bd"/>
</dbReference>
<evidence type="ECO:0000256" key="4">
    <source>
        <dbReference type="ARBA" id="ARBA00022598"/>
    </source>
</evidence>
<protein>
    <recommendedName>
        <fullName evidence="9">Nonribosomal peptide synthetase 6</fullName>
    </recommendedName>
    <alternativeName>
        <fullName evidence="10">Extracellular siderophore synthetase</fullName>
    </alternativeName>
</protein>
<dbReference type="InterPro" id="IPR020845">
    <property type="entry name" value="AMP-binding_CS"/>
</dbReference>
<comment type="similarity">
    <text evidence="8">Belongs to the NRP synthetase family.</text>
</comment>
<dbReference type="Gene3D" id="3.40.50.150">
    <property type="entry name" value="Vaccinia Virus protein VP39"/>
    <property type="match status" value="2"/>
</dbReference>
<dbReference type="InterPro" id="IPR042099">
    <property type="entry name" value="ANL_N_sf"/>
</dbReference>
<proteinExistence type="inferred from homology"/>
<reference evidence="12" key="1">
    <citation type="journal article" date="2005" name="Eukaryot. Cell">
        <title>Functional analysis of all nonribosomal peptide synthetases in Cochliobolus heterostrophus reveals a factor, NPS6, involved in virulence and resistance to oxidative stress.</title>
        <authorList>
            <person name="Lee B.N."/>
            <person name="Kroken S."/>
            <person name="Chou D.Y."/>
            <person name="Robbertse B."/>
            <person name="Yoder O.C."/>
            <person name="Turgeon B.G."/>
        </authorList>
    </citation>
    <scope>NUCLEOTIDE SEQUENCE</scope>
</reference>
<dbReference type="InterPro" id="IPR013217">
    <property type="entry name" value="Methyltransf_12"/>
</dbReference>
<name>Q5D6D6_COCHE</name>
<dbReference type="CDD" id="cd05930">
    <property type="entry name" value="A_NRPS"/>
    <property type="match status" value="2"/>
</dbReference>
<dbReference type="Gene3D" id="1.10.1200.10">
    <property type="entry name" value="ACP-like"/>
    <property type="match status" value="4"/>
</dbReference>
<evidence type="ECO:0000256" key="3">
    <source>
        <dbReference type="ARBA" id="ARBA00022553"/>
    </source>
</evidence>
<dbReference type="PROSITE" id="PS00012">
    <property type="entry name" value="PHOSPHOPANTETHEINE"/>
    <property type="match status" value="4"/>
</dbReference>
<dbReference type="FunFam" id="3.40.50.980:FF:000001">
    <property type="entry name" value="Non-ribosomal peptide synthetase"/>
    <property type="match status" value="2"/>
</dbReference>
<dbReference type="SUPFAM" id="SSF53335">
    <property type="entry name" value="S-adenosyl-L-methionine-dependent methyltransferases"/>
    <property type="match status" value="2"/>
</dbReference>
<dbReference type="CDD" id="cd19545">
    <property type="entry name" value="FUM14_C_NRPS-like"/>
    <property type="match status" value="1"/>
</dbReference>
<evidence type="ECO:0000256" key="10">
    <source>
        <dbReference type="ARBA" id="ARBA00083595"/>
    </source>
</evidence>
<dbReference type="SUPFAM" id="SSF52777">
    <property type="entry name" value="CoA-dependent acyltransferases"/>
    <property type="match status" value="8"/>
</dbReference>
<dbReference type="FunFam" id="1.10.1200.10:FF:000005">
    <property type="entry name" value="Nonribosomal peptide synthetase 1"/>
    <property type="match status" value="3"/>
</dbReference>
<dbReference type="Gene3D" id="3.40.50.980">
    <property type="match status" value="6"/>
</dbReference>
<dbReference type="NCBIfam" id="TIGR01733">
    <property type="entry name" value="AA-adenyl-dom"/>
    <property type="match status" value="4"/>
</dbReference>
<dbReference type="SUPFAM" id="SSF56801">
    <property type="entry name" value="Acetyl-CoA synthetase-like"/>
    <property type="match status" value="4"/>
</dbReference>
<evidence type="ECO:0000256" key="8">
    <source>
        <dbReference type="ARBA" id="ARBA00029454"/>
    </source>
</evidence>
<dbReference type="GO" id="GO:0009403">
    <property type="term" value="P:toxin biosynthetic process"/>
    <property type="evidence" value="ECO:0007669"/>
    <property type="project" value="UniProtKB-ARBA"/>
</dbReference>
<dbReference type="Pfam" id="PF00668">
    <property type="entry name" value="Condensation"/>
    <property type="match status" value="4"/>
</dbReference>
<dbReference type="FunFam" id="3.40.50.12780:FF:000014">
    <property type="entry name" value="Nonribosomal peptide synthetase 1"/>
    <property type="match status" value="2"/>
</dbReference>
<evidence type="ECO:0000259" key="11">
    <source>
        <dbReference type="PROSITE" id="PS50075"/>
    </source>
</evidence>
<evidence type="ECO:0000256" key="1">
    <source>
        <dbReference type="ARBA" id="ARBA00004924"/>
    </source>
</evidence>
<dbReference type="InterPro" id="IPR036736">
    <property type="entry name" value="ACP-like_sf"/>
</dbReference>
<dbReference type="FunFam" id="3.30.300.30:FF:000084">
    <property type="entry name" value="Enniatin synthase"/>
    <property type="match status" value="2"/>
</dbReference>
<dbReference type="Pfam" id="PF08242">
    <property type="entry name" value="Methyltransf_12"/>
    <property type="match status" value="1"/>
</dbReference>
<dbReference type="GO" id="GO:0016874">
    <property type="term" value="F:ligase activity"/>
    <property type="evidence" value="ECO:0007669"/>
    <property type="project" value="UniProtKB-KW"/>
</dbReference>
<dbReference type="CDD" id="cd05918">
    <property type="entry name" value="A_NRPS_SidN3_like"/>
    <property type="match status" value="2"/>
</dbReference>
<accession>Q5D6D6</accession>
<dbReference type="FunFam" id="3.30.300.30:FF:000015">
    <property type="entry name" value="Nonribosomal peptide synthase SidD"/>
    <property type="match status" value="2"/>
</dbReference>
<dbReference type="CDD" id="cd19542">
    <property type="entry name" value="CT_NRPS-like"/>
    <property type="match status" value="1"/>
</dbReference>
<dbReference type="SUPFAM" id="SSF47336">
    <property type="entry name" value="ACP-like"/>
    <property type="match status" value="4"/>
</dbReference>
<evidence type="ECO:0000256" key="7">
    <source>
        <dbReference type="ARBA" id="ARBA00023268"/>
    </source>
</evidence>
<dbReference type="InterPro" id="IPR045851">
    <property type="entry name" value="AMP-bd_C_sf"/>
</dbReference>
<dbReference type="InterPro" id="IPR010071">
    <property type="entry name" value="AA_adenyl_dom"/>
</dbReference>
<dbReference type="GO" id="GO:0031177">
    <property type="term" value="F:phosphopantetheine binding"/>
    <property type="evidence" value="ECO:0007669"/>
    <property type="project" value="InterPro"/>
</dbReference>
<dbReference type="Gene3D" id="3.30.559.10">
    <property type="entry name" value="Chloramphenicol acetyltransferase-like domain"/>
    <property type="match status" value="4"/>
</dbReference>
<gene>
    <name evidence="12" type="primary">NPS3</name>
</gene>
<dbReference type="InterPro" id="IPR000873">
    <property type="entry name" value="AMP-dep_synth/lig_dom"/>
</dbReference>
<dbReference type="InterPro" id="IPR006162">
    <property type="entry name" value="Ppantetheine_attach_site"/>
</dbReference>
<dbReference type="Gene3D" id="3.30.559.30">
    <property type="entry name" value="Nonribosomal peptide synthetase, condensation domain"/>
    <property type="match status" value="4"/>
</dbReference>
<evidence type="ECO:0000256" key="2">
    <source>
        <dbReference type="ARBA" id="ARBA00022450"/>
    </source>
</evidence>
<dbReference type="Gene3D" id="3.30.300.30">
    <property type="match status" value="6"/>
</dbReference>